<dbReference type="OrthoDB" id="9784332at2"/>
<evidence type="ECO:0000259" key="9">
    <source>
        <dbReference type="PROSITE" id="PS50893"/>
    </source>
</evidence>
<dbReference type="PANTHER" id="PTHR43553">
    <property type="entry name" value="HEAVY METAL TRANSPORTER"/>
    <property type="match status" value="1"/>
</dbReference>
<evidence type="ECO:0000256" key="5">
    <source>
        <dbReference type="ARBA" id="ARBA00022741"/>
    </source>
</evidence>
<dbReference type="InterPro" id="IPR017871">
    <property type="entry name" value="ABC_transporter-like_CS"/>
</dbReference>
<evidence type="ECO:0000313" key="11">
    <source>
        <dbReference type="Proteomes" id="UP000198935"/>
    </source>
</evidence>
<dbReference type="InterPro" id="IPR030947">
    <property type="entry name" value="EcfA_1"/>
</dbReference>
<keyword evidence="11" id="KW-1185">Reference proteome</keyword>
<dbReference type="InterPro" id="IPR003439">
    <property type="entry name" value="ABC_transporter-like_ATP-bd"/>
</dbReference>
<sequence length="285" mass="31682">MTLYKKEVIRVENLSFQYTASEADVLKNINLSIHEGEWTAIAGHNGSGKSTLAKFFNALFIPAPDRGQVYIHGTSTSEKKYWSSIRKKVAMVFQNPDNQIVAPTVEDDVAFGLENAGVPHEEMVRLVKESIDIMGLSGLERQEPHHLSGGQKQRVGLAGALALRPDILVLDEAASMLDPQGRKEVLDCVARLREHYNMTIITITHDLNEALRANRMIVMKEGVVIGDDTPRNIFKNKTLLDQAGLKQPFLFQMINALNEQGILVDGDMMTEEELVGALCKLKQTT</sequence>
<evidence type="ECO:0000313" key="10">
    <source>
        <dbReference type="EMBL" id="SDZ62774.1"/>
    </source>
</evidence>
<dbReference type="GO" id="GO:0042626">
    <property type="term" value="F:ATPase-coupled transmembrane transporter activity"/>
    <property type="evidence" value="ECO:0007669"/>
    <property type="project" value="TreeGrafter"/>
</dbReference>
<dbReference type="NCBIfam" id="NF010167">
    <property type="entry name" value="PRK13648.1"/>
    <property type="match status" value="1"/>
</dbReference>
<dbReference type="STRING" id="1503961.SAMN05421736_12275"/>
<dbReference type="GO" id="GO:0043190">
    <property type="term" value="C:ATP-binding cassette (ABC) transporter complex"/>
    <property type="evidence" value="ECO:0007669"/>
    <property type="project" value="TreeGrafter"/>
</dbReference>
<evidence type="ECO:0000256" key="7">
    <source>
        <dbReference type="ARBA" id="ARBA00022967"/>
    </source>
</evidence>
<organism evidence="10 11">
    <name type="scientific">Evansella caseinilytica</name>
    <dbReference type="NCBI Taxonomy" id="1503961"/>
    <lineage>
        <taxon>Bacteria</taxon>
        <taxon>Bacillati</taxon>
        <taxon>Bacillota</taxon>
        <taxon>Bacilli</taxon>
        <taxon>Bacillales</taxon>
        <taxon>Bacillaceae</taxon>
        <taxon>Evansella</taxon>
    </lineage>
</organism>
<dbReference type="Proteomes" id="UP000198935">
    <property type="component" value="Unassembled WGS sequence"/>
</dbReference>
<keyword evidence="6 10" id="KW-0067">ATP-binding</keyword>
<evidence type="ECO:0000256" key="3">
    <source>
        <dbReference type="ARBA" id="ARBA00022448"/>
    </source>
</evidence>
<dbReference type="PROSITE" id="PS50893">
    <property type="entry name" value="ABC_TRANSPORTER_2"/>
    <property type="match status" value="1"/>
</dbReference>
<dbReference type="AlphaFoldDB" id="A0A1H3UK60"/>
<dbReference type="InterPro" id="IPR003593">
    <property type="entry name" value="AAA+_ATPase"/>
</dbReference>
<dbReference type="InterPro" id="IPR027417">
    <property type="entry name" value="P-loop_NTPase"/>
</dbReference>
<dbReference type="PANTHER" id="PTHR43553:SF24">
    <property type="entry name" value="ENERGY-COUPLING FACTOR TRANSPORTER ATP-BINDING PROTEIN ECFA1"/>
    <property type="match status" value="1"/>
</dbReference>
<dbReference type="CDD" id="cd03225">
    <property type="entry name" value="ABC_cobalt_CbiO_domain1"/>
    <property type="match status" value="1"/>
</dbReference>
<dbReference type="GO" id="GO:0016887">
    <property type="term" value="F:ATP hydrolysis activity"/>
    <property type="evidence" value="ECO:0007669"/>
    <property type="project" value="InterPro"/>
</dbReference>
<keyword evidence="5" id="KW-0547">Nucleotide-binding</keyword>
<evidence type="ECO:0000256" key="2">
    <source>
        <dbReference type="ARBA" id="ARBA00005417"/>
    </source>
</evidence>
<accession>A0A1H3UK60</accession>
<proteinExistence type="inferred from homology"/>
<reference evidence="11" key="1">
    <citation type="submission" date="2016-10" db="EMBL/GenBank/DDBJ databases">
        <authorList>
            <person name="Varghese N."/>
            <person name="Submissions S."/>
        </authorList>
    </citation>
    <scope>NUCLEOTIDE SEQUENCE [LARGE SCALE GENOMIC DNA]</scope>
    <source>
        <strain evidence="11">SP</strain>
    </source>
</reference>
<protein>
    <submittedName>
        <fullName evidence="10">Energy-coupling factor transport system ATP-binding protein</fullName>
    </submittedName>
</protein>
<evidence type="ECO:0000256" key="4">
    <source>
        <dbReference type="ARBA" id="ARBA00022475"/>
    </source>
</evidence>
<keyword evidence="3" id="KW-0813">Transport</keyword>
<keyword evidence="7" id="KW-1278">Translocase</keyword>
<dbReference type="Pfam" id="PF00005">
    <property type="entry name" value="ABC_tran"/>
    <property type="match status" value="1"/>
</dbReference>
<comment type="subcellular location">
    <subcellularLocation>
        <location evidence="1">Cell membrane</location>
        <topology evidence="1">Peripheral membrane protein</topology>
    </subcellularLocation>
</comment>
<feature type="domain" description="ABC transporter" evidence="9">
    <location>
        <begin position="9"/>
        <end position="246"/>
    </location>
</feature>
<gene>
    <name evidence="10" type="ORF">SAMN05421736_12275</name>
</gene>
<evidence type="ECO:0000256" key="6">
    <source>
        <dbReference type="ARBA" id="ARBA00022840"/>
    </source>
</evidence>
<dbReference type="GO" id="GO:0015087">
    <property type="term" value="F:cobalt ion transmembrane transporter activity"/>
    <property type="evidence" value="ECO:0007669"/>
    <property type="project" value="UniProtKB-ARBA"/>
</dbReference>
<dbReference type="Gene3D" id="3.40.50.300">
    <property type="entry name" value="P-loop containing nucleotide triphosphate hydrolases"/>
    <property type="match status" value="1"/>
</dbReference>
<dbReference type="FunFam" id="3.40.50.300:FF:000224">
    <property type="entry name" value="Energy-coupling factor transporter ATP-binding protein EcfA"/>
    <property type="match status" value="1"/>
</dbReference>
<dbReference type="NCBIfam" id="TIGR04520">
    <property type="entry name" value="ECF_ATPase_1"/>
    <property type="match status" value="1"/>
</dbReference>
<evidence type="ECO:0000256" key="1">
    <source>
        <dbReference type="ARBA" id="ARBA00004202"/>
    </source>
</evidence>
<dbReference type="InterPro" id="IPR015856">
    <property type="entry name" value="ABC_transpr_CbiO/EcfA_su"/>
</dbReference>
<dbReference type="SUPFAM" id="SSF52540">
    <property type="entry name" value="P-loop containing nucleoside triphosphate hydrolases"/>
    <property type="match status" value="1"/>
</dbReference>
<keyword evidence="8" id="KW-0472">Membrane</keyword>
<name>A0A1H3UK60_9BACI</name>
<comment type="similarity">
    <text evidence="2">Belongs to the ABC transporter superfamily.</text>
</comment>
<dbReference type="SMART" id="SM00382">
    <property type="entry name" value="AAA"/>
    <property type="match status" value="1"/>
</dbReference>
<dbReference type="EMBL" id="FNPI01000022">
    <property type="protein sequence ID" value="SDZ62774.1"/>
    <property type="molecule type" value="Genomic_DNA"/>
</dbReference>
<dbReference type="PROSITE" id="PS00211">
    <property type="entry name" value="ABC_TRANSPORTER_1"/>
    <property type="match status" value="1"/>
</dbReference>
<dbReference type="GO" id="GO:0005524">
    <property type="term" value="F:ATP binding"/>
    <property type="evidence" value="ECO:0007669"/>
    <property type="project" value="UniProtKB-KW"/>
</dbReference>
<dbReference type="InterPro" id="IPR050095">
    <property type="entry name" value="ECF_ABC_transporter_ATP-bd"/>
</dbReference>
<keyword evidence="4" id="KW-1003">Cell membrane</keyword>
<evidence type="ECO:0000256" key="8">
    <source>
        <dbReference type="ARBA" id="ARBA00023136"/>
    </source>
</evidence>